<dbReference type="GO" id="GO:0016020">
    <property type="term" value="C:membrane"/>
    <property type="evidence" value="ECO:0007669"/>
    <property type="project" value="UniProtKB-SubCell"/>
</dbReference>
<feature type="region of interest" description="Disordered" evidence="2">
    <location>
        <begin position="142"/>
        <end position="213"/>
    </location>
</feature>
<keyword evidence="5" id="KW-1185">Reference proteome</keyword>
<sequence length="213" mass="23578">MTGWFLGSAAEVVAVLWPAYASFKAIQTRNNDEYMRWMKYWVCYAVSFAVFAVADILLSWVPFYYVGKTVCLLALVFSKEAADSAYTRVIHPTLVAGEPEIDSLVNELRQGVLQCLRRWSTTAMHKGHSAFVSIMASLTQPAPSATATPTAPPPSSSSSQRTRRRQQQQQPDRRGRGRGGGWADSSADSVVHASDDVDVPHARHRSHTTTGRY</sequence>
<comment type="subcellular location">
    <subcellularLocation>
        <location evidence="1">Membrane</location>
        <topology evidence="1">Multi-pass membrane protein</topology>
    </subcellularLocation>
</comment>
<feature type="compositionally biased region" description="Low complexity" evidence="2">
    <location>
        <begin position="183"/>
        <end position="192"/>
    </location>
</feature>
<evidence type="ECO:0000313" key="5">
    <source>
        <dbReference type="Proteomes" id="UP000007799"/>
    </source>
</evidence>
<dbReference type="Proteomes" id="UP000007799">
    <property type="component" value="Unassembled WGS sequence"/>
</dbReference>
<evidence type="ECO:0008006" key="6">
    <source>
        <dbReference type="Google" id="ProtNLM"/>
    </source>
</evidence>
<name>F2TZ76_SALR5</name>
<dbReference type="eggNOG" id="KOG1726">
    <property type="taxonomic scope" value="Eukaryota"/>
</dbReference>
<dbReference type="OrthoDB" id="434647at2759"/>
<keyword evidence="3" id="KW-0472">Membrane</keyword>
<accession>F2TZ76</accession>
<evidence type="ECO:0000313" key="4">
    <source>
        <dbReference type="EMBL" id="EGD78900.1"/>
    </source>
</evidence>
<dbReference type="PANTHER" id="PTHR12300">
    <property type="entry name" value="HVA22-LIKE PROTEINS"/>
    <property type="match status" value="1"/>
</dbReference>
<dbReference type="AlphaFoldDB" id="F2TZ76"/>
<evidence type="ECO:0000256" key="1">
    <source>
        <dbReference type="RuleBase" id="RU362006"/>
    </source>
</evidence>
<keyword evidence="3" id="KW-0812">Transmembrane</keyword>
<dbReference type="Pfam" id="PF03134">
    <property type="entry name" value="TB2_DP1_HVA22"/>
    <property type="match status" value="1"/>
</dbReference>
<comment type="similarity">
    <text evidence="1">Belongs to the DP1 family.</text>
</comment>
<organism evidence="5">
    <name type="scientific">Salpingoeca rosetta (strain ATCC 50818 / BSB-021)</name>
    <dbReference type="NCBI Taxonomy" id="946362"/>
    <lineage>
        <taxon>Eukaryota</taxon>
        <taxon>Choanoflagellata</taxon>
        <taxon>Craspedida</taxon>
        <taxon>Salpingoecidae</taxon>
        <taxon>Salpingoeca</taxon>
    </lineage>
</organism>
<evidence type="ECO:0000256" key="2">
    <source>
        <dbReference type="SAM" id="MobiDB-lite"/>
    </source>
</evidence>
<dbReference type="GeneID" id="16078449"/>
<dbReference type="InterPro" id="IPR004345">
    <property type="entry name" value="TB2_DP1_HVA22"/>
</dbReference>
<keyword evidence="3" id="KW-1133">Transmembrane helix</keyword>
<protein>
    <recommendedName>
        <fullName evidence="6">Receptor expression-enhancing protein</fullName>
    </recommendedName>
</protein>
<proteinExistence type="inferred from homology"/>
<dbReference type="EMBL" id="GL832957">
    <property type="protein sequence ID" value="EGD78900.1"/>
    <property type="molecule type" value="Genomic_DNA"/>
</dbReference>
<dbReference type="InParanoid" id="F2TZ76"/>
<evidence type="ECO:0000256" key="3">
    <source>
        <dbReference type="SAM" id="Phobius"/>
    </source>
</evidence>
<dbReference type="RefSeq" id="XP_004997856.1">
    <property type="nucleotide sequence ID" value="XM_004997799.1"/>
</dbReference>
<dbReference type="FunCoup" id="F2TZ76">
    <property type="interactions" value="731"/>
</dbReference>
<dbReference type="OMA" id="SYNQVMR"/>
<dbReference type="STRING" id="946362.F2TZ76"/>
<gene>
    <name evidence="4" type="ORF">PTSG_01876</name>
</gene>
<dbReference type="KEGG" id="sre:PTSG_01876"/>
<feature type="transmembrane region" description="Helical" evidence="3">
    <location>
        <begin position="37"/>
        <end position="58"/>
    </location>
</feature>
<reference evidence="4" key="1">
    <citation type="submission" date="2009-08" db="EMBL/GenBank/DDBJ databases">
        <title>Annotation of Salpingoeca rosetta.</title>
        <authorList>
            <consortium name="The Broad Institute Genome Sequencing Platform"/>
            <person name="Russ C."/>
            <person name="Cuomo C."/>
            <person name="Burger G."/>
            <person name="Gray M.W."/>
            <person name="Holland P.W.H."/>
            <person name="King N."/>
            <person name="Lang F.B.F."/>
            <person name="Roger A.J."/>
            <person name="Ruiz-Trillo I."/>
            <person name="Young S.K."/>
            <person name="Zeng Q."/>
            <person name="Gargeya S."/>
            <person name="Alvarado L."/>
            <person name="Berlin A."/>
            <person name="Chapman S.B."/>
            <person name="Chen Z."/>
            <person name="Freedman E."/>
            <person name="Gellesch M."/>
            <person name="Goldberg J."/>
            <person name="Griggs A."/>
            <person name="Gujja S."/>
            <person name="Heilman E."/>
            <person name="Heiman D."/>
            <person name="Howarth C."/>
            <person name="Mehta T."/>
            <person name="Neiman D."/>
            <person name="Pearson M."/>
            <person name="Roberts A."/>
            <person name="Saif S."/>
            <person name="Shea T."/>
            <person name="Shenoy N."/>
            <person name="Sisk P."/>
            <person name="Stolte C."/>
            <person name="Sykes S."/>
            <person name="White J."/>
            <person name="Yandava C."/>
            <person name="Haas B."/>
            <person name="Nusbaum C."/>
            <person name="Birren B."/>
        </authorList>
    </citation>
    <scope>NUCLEOTIDE SEQUENCE [LARGE SCALE GENOMIC DNA]</scope>
    <source>
        <strain evidence="4">ATCC 50818</strain>
    </source>
</reference>